<dbReference type="InterPro" id="IPR024370">
    <property type="entry name" value="PBP_domain"/>
</dbReference>
<dbReference type="Gene3D" id="3.40.190.10">
    <property type="entry name" value="Periplasmic binding protein-like II"/>
    <property type="match status" value="2"/>
</dbReference>
<evidence type="ECO:0000259" key="1">
    <source>
        <dbReference type="Pfam" id="PF12849"/>
    </source>
</evidence>
<dbReference type="AlphaFoldDB" id="A0A0X8XAB8"/>
<evidence type="ECO:0000313" key="2">
    <source>
        <dbReference type="EMBL" id="BAU56214.1"/>
    </source>
</evidence>
<dbReference type="Proteomes" id="UP000218263">
    <property type="component" value="Chromosome"/>
</dbReference>
<protein>
    <submittedName>
        <fullName evidence="2">PBP superfamily domain protein</fullName>
    </submittedName>
</protein>
<reference evidence="2 3" key="1">
    <citation type="submission" date="2015-12" db="EMBL/GenBank/DDBJ databases">
        <title>Genome sequence of Mucilaginibacter gotjawali.</title>
        <authorList>
            <person name="Lee J.S."/>
            <person name="Lee K.C."/>
            <person name="Kim K.K."/>
            <person name="Lee B.W."/>
        </authorList>
    </citation>
    <scope>NUCLEOTIDE SEQUENCE [LARGE SCALE GENOMIC DNA]</scope>
    <source>
        <strain evidence="2 3">SA3-7</strain>
    </source>
</reference>
<evidence type="ECO:0000313" key="3">
    <source>
        <dbReference type="Proteomes" id="UP000218263"/>
    </source>
</evidence>
<dbReference type="InterPro" id="IPR050811">
    <property type="entry name" value="Phosphate_ABC_transporter"/>
</dbReference>
<dbReference type="EMBL" id="AP017313">
    <property type="protein sequence ID" value="BAU56214.1"/>
    <property type="molecule type" value="Genomic_DNA"/>
</dbReference>
<dbReference type="SUPFAM" id="SSF53850">
    <property type="entry name" value="Periplasmic binding protein-like II"/>
    <property type="match status" value="1"/>
</dbReference>
<dbReference type="Pfam" id="PF12849">
    <property type="entry name" value="PBP_like_2"/>
    <property type="match status" value="1"/>
</dbReference>
<keyword evidence="3" id="KW-1185">Reference proteome</keyword>
<dbReference type="KEGG" id="mgot:MgSA37_04411"/>
<gene>
    <name evidence="2" type="ORF">MgSA37_04411</name>
</gene>
<name>A0A0X8XAB8_9SPHI</name>
<proteinExistence type="predicted"/>
<accession>A0A0X8XAB8</accession>
<dbReference type="RefSeq" id="WP_096354874.1">
    <property type="nucleotide sequence ID" value="NZ_AP017313.1"/>
</dbReference>
<sequence length="304" mass="33888">MTRYSLSAGVCLIVLFLLCQSCGHKTNALKKGKYSADSLTMVVDESLQPIVDQELYVFKALETKSRPKVIYAPENDAVNLLLADSVRMALISRELSPQEKQVLKSRNLVTIVNRFAVDAIAIIVNKASNDTTITVSEVKKMLNGQARQDKNIIFDNPNSGLVRYLKAFSGNKELKQKNIFSLKSNKDVIKYVSQHPNSIGIVGFPWLNDPDKDYADAVDNIKIVGVRNDTAKNASPDYFTPSQTTLALKQYPLTRDLYIVNSTGNMSLGMKFEVFMRGERGQLIVLKSGILPDNIPDRQINIVK</sequence>
<dbReference type="PANTHER" id="PTHR30570:SF1">
    <property type="entry name" value="PHOSPHATE-BINDING PROTEIN PSTS"/>
    <property type="match status" value="1"/>
</dbReference>
<organism evidence="2 3">
    <name type="scientific">Mucilaginibacter gotjawali</name>
    <dbReference type="NCBI Taxonomy" id="1550579"/>
    <lineage>
        <taxon>Bacteria</taxon>
        <taxon>Pseudomonadati</taxon>
        <taxon>Bacteroidota</taxon>
        <taxon>Sphingobacteriia</taxon>
        <taxon>Sphingobacteriales</taxon>
        <taxon>Sphingobacteriaceae</taxon>
        <taxon>Mucilaginibacter</taxon>
    </lineage>
</organism>
<feature type="domain" description="PBP" evidence="1">
    <location>
        <begin position="36"/>
        <end position="273"/>
    </location>
</feature>
<dbReference type="OrthoDB" id="1450880at2"/>
<dbReference type="PANTHER" id="PTHR30570">
    <property type="entry name" value="PERIPLASMIC PHOSPHATE BINDING COMPONENT OF PHOSPHATE ABC TRANSPORTER"/>
    <property type="match status" value="1"/>
</dbReference>